<gene>
    <name evidence="4" type="ORF">ET464_17905</name>
</gene>
<dbReference type="InterPro" id="IPR002477">
    <property type="entry name" value="Peptidoglycan-bd-like"/>
</dbReference>
<dbReference type="Pfam" id="PF01471">
    <property type="entry name" value="PG_binding_1"/>
    <property type="match status" value="1"/>
</dbReference>
<dbReference type="Proteomes" id="UP000293568">
    <property type="component" value="Chromosome"/>
</dbReference>
<accession>A0A4P6FBQ1</accession>
<dbReference type="GO" id="GO:0016787">
    <property type="term" value="F:hydrolase activity"/>
    <property type="evidence" value="ECO:0007669"/>
    <property type="project" value="InterPro"/>
</dbReference>
<protein>
    <submittedName>
        <fullName evidence="4">Spore cortex-lytic enzyme</fullName>
    </submittedName>
</protein>
<keyword evidence="1" id="KW-0732">Signal</keyword>
<dbReference type="Gene3D" id="1.10.101.10">
    <property type="entry name" value="PGBD-like superfamily/PGBD"/>
    <property type="match status" value="1"/>
</dbReference>
<feature type="signal peptide" evidence="1">
    <location>
        <begin position="1"/>
        <end position="26"/>
    </location>
</feature>
<dbReference type="InterPro" id="IPR036365">
    <property type="entry name" value="PGBD-like_sf"/>
</dbReference>
<evidence type="ECO:0000259" key="3">
    <source>
        <dbReference type="Pfam" id="PF07486"/>
    </source>
</evidence>
<dbReference type="Gene3D" id="1.10.10.2520">
    <property type="entry name" value="Cell wall hydrolase SleB, domain 1"/>
    <property type="match status" value="1"/>
</dbReference>
<proteinExistence type="predicted"/>
<evidence type="ECO:0000313" key="4">
    <source>
        <dbReference type="EMBL" id="QAY67978.1"/>
    </source>
</evidence>
<reference evidence="4 5" key="1">
    <citation type="submission" date="2019-01" db="EMBL/GenBank/DDBJ databases">
        <title>Genome sequencing of strain FW100M-2.</title>
        <authorList>
            <person name="Heo J."/>
            <person name="Kim S.-J."/>
            <person name="Kim J.-S."/>
            <person name="Hong S.-B."/>
            <person name="Kwon S.-W."/>
        </authorList>
    </citation>
    <scope>NUCLEOTIDE SEQUENCE [LARGE SCALE GENOMIC DNA]</scope>
    <source>
        <strain evidence="4 5">FW100M-2</strain>
    </source>
</reference>
<dbReference type="EMBL" id="CP035492">
    <property type="protein sequence ID" value="QAY67978.1"/>
    <property type="molecule type" value="Genomic_DNA"/>
</dbReference>
<dbReference type="Gene3D" id="6.20.240.60">
    <property type="match status" value="1"/>
</dbReference>
<dbReference type="InterPro" id="IPR042047">
    <property type="entry name" value="SleB_dom1"/>
</dbReference>
<dbReference type="AlphaFoldDB" id="A0A4P6FBQ1"/>
<name>A0A4P6FBQ1_9BACL</name>
<evidence type="ECO:0000259" key="2">
    <source>
        <dbReference type="Pfam" id="PF01471"/>
    </source>
</evidence>
<feature type="domain" description="Peptidoglycan binding-like" evidence="2">
    <location>
        <begin position="34"/>
        <end position="90"/>
    </location>
</feature>
<keyword evidence="5" id="KW-1185">Reference proteome</keyword>
<dbReference type="RefSeq" id="WP_129443304.1">
    <property type="nucleotide sequence ID" value="NZ_CP035492.1"/>
</dbReference>
<dbReference type="SUPFAM" id="SSF47090">
    <property type="entry name" value="PGBD-like"/>
    <property type="match status" value="1"/>
</dbReference>
<evidence type="ECO:0000256" key="1">
    <source>
        <dbReference type="SAM" id="SignalP"/>
    </source>
</evidence>
<dbReference type="KEGG" id="pprt:ET464_17905"/>
<feature type="chain" id="PRO_5020819135" evidence="1">
    <location>
        <begin position="27"/>
        <end position="211"/>
    </location>
</feature>
<dbReference type="OrthoDB" id="9785345at2"/>
<dbReference type="InterPro" id="IPR011105">
    <property type="entry name" value="Cell_wall_hydrolase_SleB"/>
</dbReference>
<dbReference type="Pfam" id="PF07486">
    <property type="entry name" value="Hydrolase_2"/>
    <property type="match status" value="1"/>
</dbReference>
<organism evidence="4 5">
    <name type="scientific">Paenibacillus protaetiae</name>
    <dbReference type="NCBI Taxonomy" id="2509456"/>
    <lineage>
        <taxon>Bacteria</taxon>
        <taxon>Bacillati</taxon>
        <taxon>Bacillota</taxon>
        <taxon>Bacilli</taxon>
        <taxon>Bacillales</taxon>
        <taxon>Paenibacillaceae</taxon>
        <taxon>Paenibacillus</taxon>
    </lineage>
</organism>
<sequence length="211" mass="22570">MMRKWVLMMMTALLLSAAALHNKVEAASLKIGAQGDAVKDLQYRLAILNYYTNPIVPTYDNNTAAAVKKFQKGAGLAADGVAGQLTIHALHKVSASKADVTKIARVIYAEGRGEPYQGQIAIGAVIMNRVKAPSFPKTVNDVIFAPNAFSVVAGGQYWLIPDNTAIKAAKAAATGSDPSKDAFYFYNGSATSDWMLSRPVTVKIGHHVFAK</sequence>
<evidence type="ECO:0000313" key="5">
    <source>
        <dbReference type="Proteomes" id="UP000293568"/>
    </source>
</evidence>
<dbReference type="InterPro" id="IPR036366">
    <property type="entry name" value="PGBDSf"/>
</dbReference>
<feature type="domain" description="Cell wall hydrolase SleB" evidence="3">
    <location>
        <begin position="113"/>
        <end position="210"/>
    </location>
</feature>